<proteinExistence type="predicted"/>
<gene>
    <name evidence="2" type="ORF">Maq22A_c00800</name>
</gene>
<dbReference type="AlphaFoldDB" id="A0A0C6EUI5"/>
<dbReference type="KEGG" id="maqu:Maq22A_c00800"/>
<evidence type="ECO:0000313" key="3">
    <source>
        <dbReference type="Proteomes" id="UP000061432"/>
    </source>
</evidence>
<reference evidence="2 3" key="1">
    <citation type="journal article" date="2015" name="Genome Announc.">
        <title>Complete Genome Sequence of Methylobacterium aquaticum Strain 22A, Isolated from Racomitrium japonicum Moss.</title>
        <authorList>
            <person name="Tani A."/>
            <person name="Ogura Y."/>
            <person name="Hayashi T."/>
            <person name="Kimbara K."/>
        </authorList>
    </citation>
    <scope>NUCLEOTIDE SEQUENCE [LARGE SCALE GENOMIC DNA]</scope>
    <source>
        <strain evidence="2 3">MA-22A</strain>
    </source>
</reference>
<organism evidence="2 3">
    <name type="scientific">Methylobacterium aquaticum</name>
    <dbReference type="NCBI Taxonomy" id="270351"/>
    <lineage>
        <taxon>Bacteria</taxon>
        <taxon>Pseudomonadati</taxon>
        <taxon>Pseudomonadota</taxon>
        <taxon>Alphaproteobacteria</taxon>
        <taxon>Hyphomicrobiales</taxon>
        <taxon>Methylobacteriaceae</taxon>
        <taxon>Methylobacterium</taxon>
    </lineage>
</organism>
<keyword evidence="1" id="KW-0812">Transmembrane</keyword>
<keyword evidence="1" id="KW-0472">Membrane</keyword>
<dbReference type="EMBL" id="AP014704">
    <property type="protein sequence ID" value="BAQ43666.1"/>
    <property type="molecule type" value="Genomic_DNA"/>
</dbReference>
<name>A0A0C6EUI5_9HYPH</name>
<feature type="transmembrane region" description="Helical" evidence="1">
    <location>
        <begin position="94"/>
        <end position="114"/>
    </location>
</feature>
<evidence type="ECO:0000313" key="2">
    <source>
        <dbReference type="EMBL" id="BAQ43666.1"/>
    </source>
</evidence>
<sequence>MAWMGTKTKLLHTDDRAINIFSFVVENGKPRLLLRAHAPTYLVVRGCHPGSLPSTPGLTMRPAIFDPFGERLDLRPVSEAACTAGPRRRRTRRIVGAVLFWALAAGLITARGAFFDPSTAFGPDAQARVAAQAVGPTQNLAAASDASVLR</sequence>
<dbReference type="Proteomes" id="UP000061432">
    <property type="component" value="Chromosome"/>
</dbReference>
<dbReference type="PATRIC" id="fig|270351.10.peg.155"/>
<evidence type="ECO:0000256" key="1">
    <source>
        <dbReference type="SAM" id="Phobius"/>
    </source>
</evidence>
<reference evidence="3" key="2">
    <citation type="submission" date="2015-01" db="EMBL/GenBank/DDBJ databases">
        <title>Complete genome sequence of Methylobacterium aquaticum strain 22A.</title>
        <authorList>
            <person name="Tani A."/>
            <person name="Ogura Y."/>
            <person name="Hayashi T."/>
        </authorList>
    </citation>
    <scope>NUCLEOTIDE SEQUENCE [LARGE SCALE GENOMIC DNA]</scope>
    <source>
        <strain evidence="3">MA-22A</strain>
    </source>
</reference>
<accession>A0A0C6EUI5</accession>
<keyword evidence="1" id="KW-1133">Transmembrane helix</keyword>
<protein>
    <submittedName>
        <fullName evidence="2">Uncharacterized protein</fullName>
    </submittedName>
</protein>